<accession>A0AAN5DDX9</accession>
<sequence>MRSKLLQLTDELIGGLYFHPFLPLLFPSLFLHFLPPSISVFVQFFFLHSRWLIELFDDLHELVQHPSQLFNLHLLCVEKSEGVHFRAGDQLIAFRHSCVVPLIIFRPPLLLQFQRLLCHQRTHHPLISHLR</sequence>
<dbReference type="EMBL" id="BTRK01000006">
    <property type="protein sequence ID" value="GMR61388.1"/>
    <property type="molecule type" value="Genomic_DNA"/>
</dbReference>
<keyword evidence="2" id="KW-1185">Reference proteome</keyword>
<name>A0AAN5DDX9_9BILA</name>
<dbReference type="AlphaFoldDB" id="A0AAN5DDX9"/>
<protein>
    <submittedName>
        <fullName evidence="1">Uncharacterized protein</fullName>
    </submittedName>
</protein>
<gene>
    <name evidence="1" type="ORF">PMAYCL1PPCAC_31583</name>
</gene>
<evidence type="ECO:0000313" key="1">
    <source>
        <dbReference type="EMBL" id="GMR61388.1"/>
    </source>
</evidence>
<proteinExistence type="predicted"/>
<comment type="caution">
    <text evidence="1">The sequence shown here is derived from an EMBL/GenBank/DDBJ whole genome shotgun (WGS) entry which is preliminary data.</text>
</comment>
<evidence type="ECO:0000313" key="2">
    <source>
        <dbReference type="Proteomes" id="UP001328107"/>
    </source>
</evidence>
<reference evidence="2" key="1">
    <citation type="submission" date="2022-10" db="EMBL/GenBank/DDBJ databases">
        <title>Genome assembly of Pristionchus species.</title>
        <authorList>
            <person name="Yoshida K."/>
            <person name="Sommer R.J."/>
        </authorList>
    </citation>
    <scope>NUCLEOTIDE SEQUENCE [LARGE SCALE GENOMIC DNA]</scope>
    <source>
        <strain evidence="2">RS5460</strain>
    </source>
</reference>
<organism evidence="1 2">
    <name type="scientific">Pristionchus mayeri</name>
    <dbReference type="NCBI Taxonomy" id="1317129"/>
    <lineage>
        <taxon>Eukaryota</taxon>
        <taxon>Metazoa</taxon>
        <taxon>Ecdysozoa</taxon>
        <taxon>Nematoda</taxon>
        <taxon>Chromadorea</taxon>
        <taxon>Rhabditida</taxon>
        <taxon>Rhabditina</taxon>
        <taxon>Diplogasteromorpha</taxon>
        <taxon>Diplogasteroidea</taxon>
        <taxon>Neodiplogasteridae</taxon>
        <taxon>Pristionchus</taxon>
    </lineage>
</organism>
<dbReference type="Proteomes" id="UP001328107">
    <property type="component" value="Unassembled WGS sequence"/>
</dbReference>